<proteinExistence type="predicted"/>
<sequence length="540" mass="59077">GGITAANLSHTSLIRPFKTNTLKNTCNCSVNYNESNHHRGSAADQIDTNSDKIHTTNQPALPPFATMSEIKNKFVSWTLNVVKEIREVEQPKLYGVGIGLSTVTSSSSSRVIVSGVDPNGSAAKAGLCVNDVVVQVDGTRLDDDEKCYSPQDVAKLVRGPKGSVVDMTVERGGERIRFTLSREPIGNSLTPMLRNGATKSNSGVVAGGLTKELACRAETAQEEDLVLSENIEEHHEMDKSNTAKEMFHSNEGQKKEEQHNQPVRPYLFEETKSIQKPQDLSSSNEDNDQFHDQPILLLPTRKSFEDRQHSSEEKTLDNETSSIINGSSIDGEHWELLSERSGSAVVISFSGSVSGASFRSGSPSVLSNKFILSESTGEEYMEHVVLPTDTLQGLCLAYKISATRLRMVNGFSGNFLQMAPKKLRIPTNVKTAGMMIRTQDKSSKEYKLYALMAELPSMELVEAKAYLDLSNWDLEEALRSAREDDGWNLKGDGGFDNGVDYSPIVAVAKPKALTAQDIYAAPPPFEGDGFELKDISSCNT</sequence>
<feature type="region of interest" description="Disordered" evidence="1">
    <location>
        <begin position="273"/>
        <end position="324"/>
    </location>
</feature>
<dbReference type="InterPro" id="IPR036034">
    <property type="entry name" value="PDZ_sf"/>
</dbReference>
<dbReference type="Pfam" id="PF17820">
    <property type="entry name" value="PDZ_6"/>
    <property type="match status" value="1"/>
</dbReference>
<organism evidence="3 4">
    <name type="scientific">Cyclotella cryptica</name>
    <dbReference type="NCBI Taxonomy" id="29204"/>
    <lineage>
        <taxon>Eukaryota</taxon>
        <taxon>Sar</taxon>
        <taxon>Stramenopiles</taxon>
        <taxon>Ochrophyta</taxon>
        <taxon>Bacillariophyta</taxon>
        <taxon>Coscinodiscophyceae</taxon>
        <taxon>Thalassiosirophycidae</taxon>
        <taxon>Stephanodiscales</taxon>
        <taxon>Stephanodiscaceae</taxon>
        <taxon>Cyclotella</taxon>
    </lineage>
</organism>
<feature type="domain" description="PDZ" evidence="2">
    <location>
        <begin position="87"/>
        <end position="143"/>
    </location>
</feature>
<keyword evidence="4" id="KW-1185">Reference proteome</keyword>
<evidence type="ECO:0000313" key="4">
    <source>
        <dbReference type="Proteomes" id="UP001516023"/>
    </source>
</evidence>
<dbReference type="InterPro" id="IPR001478">
    <property type="entry name" value="PDZ"/>
</dbReference>
<feature type="compositionally biased region" description="Basic and acidic residues" evidence="1">
    <location>
        <begin position="302"/>
        <end position="317"/>
    </location>
</feature>
<feature type="non-terminal residue" evidence="3">
    <location>
        <position position="1"/>
    </location>
</feature>
<comment type="caution">
    <text evidence="3">The sequence shown here is derived from an EMBL/GenBank/DDBJ whole genome shotgun (WGS) entry which is preliminary data.</text>
</comment>
<dbReference type="InterPro" id="IPR041489">
    <property type="entry name" value="PDZ_6"/>
</dbReference>
<reference evidence="3 4" key="1">
    <citation type="journal article" date="2020" name="G3 (Bethesda)">
        <title>Improved Reference Genome for Cyclotella cryptica CCMP332, a Model for Cell Wall Morphogenesis, Salinity Adaptation, and Lipid Production in Diatoms (Bacillariophyta).</title>
        <authorList>
            <person name="Roberts W.R."/>
            <person name="Downey K.M."/>
            <person name="Ruck E.C."/>
            <person name="Traller J.C."/>
            <person name="Alverson A.J."/>
        </authorList>
    </citation>
    <scope>NUCLEOTIDE SEQUENCE [LARGE SCALE GENOMIC DNA]</scope>
    <source>
        <strain evidence="3 4">CCMP332</strain>
    </source>
</reference>
<dbReference type="Gene3D" id="3.10.350.10">
    <property type="entry name" value="LysM domain"/>
    <property type="match status" value="1"/>
</dbReference>
<evidence type="ECO:0000256" key="1">
    <source>
        <dbReference type="SAM" id="MobiDB-lite"/>
    </source>
</evidence>
<gene>
    <name evidence="3" type="ORF">HJC23_012508</name>
</gene>
<accession>A0ABD3QQJ7</accession>
<dbReference type="EMBL" id="JABMIG020000019">
    <property type="protein sequence ID" value="KAL3802489.1"/>
    <property type="molecule type" value="Genomic_DNA"/>
</dbReference>
<dbReference type="PROSITE" id="PS50106">
    <property type="entry name" value="PDZ"/>
    <property type="match status" value="1"/>
</dbReference>
<dbReference type="Gene3D" id="2.30.42.10">
    <property type="match status" value="1"/>
</dbReference>
<dbReference type="InterPro" id="IPR036779">
    <property type="entry name" value="LysM_dom_sf"/>
</dbReference>
<feature type="compositionally biased region" description="Polar residues" evidence="1">
    <location>
        <begin position="274"/>
        <end position="284"/>
    </location>
</feature>
<name>A0ABD3QQJ7_9STRA</name>
<evidence type="ECO:0000259" key="2">
    <source>
        <dbReference type="PROSITE" id="PS50106"/>
    </source>
</evidence>
<dbReference type="Proteomes" id="UP001516023">
    <property type="component" value="Unassembled WGS sequence"/>
</dbReference>
<dbReference type="SMART" id="SM00228">
    <property type="entry name" value="PDZ"/>
    <property type="match status" value="1"/>
</dbReference>
<dbReference type="SUPFAM" id="SSF50156">
    <property type="entry name" value="PDZ domain-like"/>
    <property type="match status" value="1"/>
</dbReference>
<evidence type="ECO:0000313" key="3">
    <source>
        <dbReference type="EMBL" id="KAL3802489.1"/>
    </source>
</evidence>
<dbReference type="AlphaFoldDB" id="A0ABD3QQJ7"/>
<protein>
    <recommendedName>
        <fullName evidence="2">PDZ domain-containing protein</fullName>
    </recommendedName>
</protein>